<feature type="compositionally biased region" description="Low complexity" evidence="2">
    <location>
        <begin position="186"/>
        <end position="195"/>
    </location>
</feature>
<feature type="compositionally biased region" description="Polar residues" evidence="2">
    <location>
        <begin position="615"/>
        <end position="625"/>
    </location>
</feature>
<dbReference type="PANTHER" id="PTHR33087">
    <property type="entry name" value="OS07G0539200 PROTEIN"/>
    <property type="match status" value="1"/>
</dbReference>
<feature type="region of interest" description="Disordered" evidence="2">
    <location>
        <begin position="678"/>
        <end position="742"/>
    </location>
</feature>
<protein>
    <recommendedName>
        <fullName evidence="3">CCHC-type domain-containing protein</fullName>
    </recommendedName>
</protein>
<feature type="compositionally biased region" description="Basic and acidic residues" evidence="2">
    <location>
        <begin position="69"/>
        <end position="81"/>
    </location>
</feature>
<dbReference type="GO" id="GO:0003676">
    <property type="term" value="F:nucleic acid binding"/>
    <property type="evidence" value="ECO:0007669"/>
    <property type="project" value="InterPro"/>
</dbReference>
<feature type="region of interest" description="Disordered" evidence="2">
    <location>
        <begin position="142"/>
        <end position="234"/>
    </location>
</feature>
<dbReference type="PROSITE" id="PS50158">
    <property type="entry name" value="ZF_CCHC"/>
    <property type="match status" value="2"/>
</dbReference>
<evidence type="ECO:0000259" key="3">
    <source>
        <dbReference type="PROSITE" id="PS50158"/>
    </source>
</evidence>
<evidence type="ECO:0000313" key="5">
    <source>
        <dbReference type="Proteomes" id="UP001231189"/>
    </source>
</evidence>
<dbReference type="SMART" id="SM00343">
    <property type="entry name" value="ZnF_C2HC"/>
    <property type="match status" value="2"/>
</dbReference>
<feature type="compositionally biased region" description="Low complexity" evidence="2">
    <location>
        <begin position="25"/>
        <end position="41"/>
    </location>
</feature>
<dbReference type="SUPFAM" id="SSF57756">
    <property type="entry name" value="Retrovirus zinc finger-like domains"/>
    <property type="match status" value="1"/>
</dbReference>
<dbReference type="InterPro" id="IPR001878">
    <property type="entry name" value="Znf_CCHC"/>
</dbReference>
<keyword evidence="5" id="KW-1185">Reference proteome</keyword>
<dbReference type="Gene3D" id="4.10.60.10">
    <property type="entry name" value="Zinc finger, CCHC-type"/>
    <property type="match status" value="1"/>
</dbReference>
<dbReference type="InterPro" id="IPR036875">
    <property type="entry name" value="Znf_CCHC_sf"/>
</dbReference>
<dbReference type="AlphaFoldDB" id="A0AAD8RG15"/>
<keyword evidence="1" id="KW-0479">Metal-binding</keyword>
<dbReference type="EMBL" id="JAUUTY010000006">
    <property type="protein sequence ID" value="KAK1620051.1"/>
    <property type="molecule type" value="Genomic_DNA"/>
</dbReference>
<feature type="domain" description="CCHC-type" evidence="3">
    <location>
        <begin position="134"/>
        <end position="149"/>
    </location>
</feature>
<feature type="region of interest" description="Disordered" evidence="2">
    <location>
        <begin position="1"/>
        <end position="107"/>
    </location>
</feature>
<name>A0AAD8RG15_LOLMU</name>
<dbReference type="InterPro" id="IPR053253">
    <property type="entry name" value="Sex_diff_modulator"/>
</dbReference>
<feature type="compositionally biased region" description="Basic and acidic residues" evidence="2">
    <location>
        <begin position="157"/>
        <end position="166"/>
    </location>
</feature>
<feature type="compositionally biased region" description="Polar residues" evidence="2">
    <location>
        <begin position="1"/>
        <end position="11"/>
    </location>
</feature>
<evidence type="ECO:0000256" key="2">
    <source>
        <dbReference type="SAM" id="MobiDB-lite"/>
    </source>
</evidence>
<feature type="compositionally biased region" description="Low complexity" evidence="2">
    <location>
        <begin position="50"/>
        <end position="67"/>
    </location>
</feature>
<sequence>MASASPTSSGGRRSPEPASIWKLISSSPESSSPGSASQASRRSGERPVVSGMGFSASSSESGSPGVDSGRGEMVETERPWERPPPSRKTKWRGRVEARNGAGPVRTVAPEMEGLCFKCFRPGHHKRDCTNDPLCFRCAKDGHEAKDCKRPRSPPSEDESRRAELARLARSAPMSIQDPRHPRRQPGARPGASSASPSPPPPPPPPPPAQVWPGLQRPSSPAEPEAQRRRVPASARVVDDFSQAPLCVIRRTRSMLDLERRLQHAVVAYVGGDRPAVTCAQVAEALGAQLGIPASRCSVHRYQPEDFLIVLDSEELKIRVMSRSGIHHGGFSLYVRPWTRMAQATKVNNRQHVHLVLEGIPPHAWDRETVEELLGTSCVLEDLAPDTSTRADLSLFRLSAWTNDANAIPPARILVIPEPEEIDGATMQLARLTREEVSTLRYKVLIHIDSLEDDVGSPFWSDGGDSGVEVHRRAGVRRVRRWFQWQKGVPDRRGGGGASAAGTAGVYGGGRSYSQVAAAAFDWRIPPMSGRIERHVGMARPEGFARVETQQRSNSAAPTIGAGAGPTISVHTRNARVWVKKAKAVAIQPLDAVLEESGASGSFVGDGIGGAIPNAQQSGHTQSSLPVCSVDPSDVEVSEEDRDVALRWEDAPDSWVVGETAVEKPSGQQEDQYVLVPLSEGASDDGDGALQPPLDHAVSPGHSLSASSGEAHNISGEDRRKQEASPLGSATDETTSAPRAFEDGGSVAAADPVAAPQEELALAKIKIFCAKVLKALAPPLLREIETSHKLNAEAEPFTPRRVTRQSATGGKVATARAGKKASAAETVLLKALGITPADLSVNEEDLQTFRQLFDSPLRDQHLRVVASIFGKMMPSNLAVQEACQVEVTAH</sequence>
<accession>A0AAD8RG15</accession>
<reference evidence="4" key="1">
    <citation type="submission" date="2023-07" db="EMBL/GenBank/DDBJ databases">
        <title>A chromosome-level genome assembly of Lolium multiflorum.</title>
        <authorList>
            <person name="Chen Y."/>
            <person name="Copetti D."/>
            <person name="Kolliker R."/>
            <person name="Studer B."/>
        </authorList>
    </citation>
    <scope>NUCLEOTIDE SEQUENCE</scope>
    <source>
        <strain evidence="4">02402/16</strain>
        <tissue evidence="4">Leaf</tissue>
    </source>
</reference>
<feature type="region of interest" description="Disordered" evidence="2">
    <location>
        <begin position="615"/>
        <end position="641"/>
    </location>
</feature>
<evidence type="ECO:0000313" key="4">
    <source>
        <dbReference type="EMBL" id="KAK1620051.1"/>
    </source>
</evidence>
<comment type="caution">
    <text evidence="4">The sequence shown here is derived from an EMBL/GenBank/DDBJ whole genome shotgun (WGS) entry which is preliminary data.</text>
</comment>
<gene>
    <name evidence="4" type="ORF">QYE76_025568</name>
</gene>
<keyword evidence="1" id="KW-0863">Zinc-finger</keyword>
<feature type="compositionally biased region" description="Acidic residues" evidence="2">
    <location>
        <begin position="632"/>
        <end position="641"/>
    </location>
</feature>
<feature type="domain" description="CCHC-type" evidence="3">
    <location>
        <begin position="115"/>
        <end position="130"/>
    </location>
</feature>
<feature type="compositionally biased region" description="Pro residues" evidence="2">
    <location>
        <begin position="196"/>
        <end position="209"/>
    </location>
</feature>
<dbReference type="PANTHER" id="PTHR33087:SF42">
    <property type="entry name" value="DUF4283 DOMAIN-CONTAINING PROTEIN"/>
    <property type="match status" value="1"/>
</dbReference>
<keyword evidence="1" id="KW-0862">Zinc</keyword>
<evidence type="ECO:0000256" key="1">
    <source>
        <dbReference type="PROSITE-ProRule" id="PRU00047"/>
    </source>
</evidence>
<dbReference type="Proteomes" id="UP001231189">
    <property type="component" value="Unassembled WGS sequence"/>
</dbReference>
<proteinExistence type="predicted"/>
<dbReference type="GO" id="GO:0008270">
    <property type="term" value="F:zinc ion binding"/>
    <property type="evidence" value="ECO:0007669"/>
    <property type="project" value="UniProtKB-KW"/>
</dbReference>
<organism evidence="4 5">
    <name type="scientific">Lolium multiflorum</name>
    <name type="common">Italian ryegrass</name>
    <name type="synonym">Lolium perenne subsp. multiflorum</name>
    <dbReference type="NCBI Taxonomy" id="4521"/>
    <lineage>
        <taxon>Eukaryota</taxon>
        <taxon>Viridiplantae</taxon>
        <taxon>Streptophyta</taxon>
        <taxon>Embryophyta</taxon>
        <taxon>Tracheophyta</taxon>
        <taxon>Spermatophyta</taxon>
        <taxon>Magnoliopsida</taxon>
        <taxon>Liliopsida</taxon>
        <taxon>Poales</taxon>
        <taxon>Poaceae</taxon>
        <taxon>BOP clade</taxon>
        <taxon>Pooideae</taxon>
        <taxon>Poodae</taxon>
        <taxon>Poeae</taxon>
        <taxon>Poeae Chloroplast Group 2 (Poeae type)</taxon>
        <taxon>Loliodinae</taxon>
        <taxon>Loliinae</taxon>
        <taxon>Lolium</taxon>
    </lineage>
</organism>